<organism evidence="1 2">
    <name type="scientific">Actinocorallia herbida</name>
    <dbReference type="NCBI Taxonomy" id="58109"/>
    <lineage>
        <taxon>Bacteria</taxon>
        <taxon>Bacillati</taxon>
        <taxon>Actinomycetota</taxon>
        <taxon>Actinomycetes</taxon>
        <taxon>Streptosporangiales</taxon>
        <taxon>Thermomonosporaceae</taxon>
        <taxon>Actinocorallia</taxon>
    </lineage>
</organism>
<protein>
    <recommendedName>
        <fullName evidence="3">DNA-binding protein</fullName>
    </recommendedName>
</protein>
<reference evidence="1 2" key="1">
    <citation type="submission" date="2018-11" db="EMBL/GenBank/DDBJ databases">
        <title>Sequencing the genomes of 1000 actinobacteria strains.</title>
        <authorList>
            <person name="Klenk H.-P."/>
        </authorList>
    </citation>
    <scope>NUCLEOTIDE SEQUENCE [LARGE SCALE GENOMIC DNA]</scope>
    <source>
        <strain evidence="1 2">DSM 44254</strain>
    </source>
</reference>
<sequence length="1617" mass="172659">MNEAIEGPSGAGGAAQFLRAGAYLHPDTADPGEGVPVTARAYRRPGLPGRTVVRLVPAETGAAEDAAAAFHGLELSGPAEVVGFGAGRSVAFPEWVLVHHPGDGPRALALLPEIDRLSRLAPTRPRAALDGFTELGARIAASLPHFLPTFFERAAREFLAAGQPGCAARMFTAARKAEDVHGLPIDRNRVDDVFLEFALEGVLPATSLRQYSRELALRLPPDEALARFLRLLSRRTAGGLPPTASVAPSLRGLAQAASGDAGRIEREHLAEMLAQPATALAAESWWKTHRTALKALAGERPGIRRVLLDLTPAALAHLVSPLRSDAVQGVVEFWIGLLEETGAAGLLADDAGAALPEGGALGLLECLLKARGNDHRDASRRLMALETLVIRMKGRLKTELAERGTPLAVPKSADLLDLLLALDLPVADPGTAYRLNLDGWATGADRRDLAALCADPRFAAALRSSIRWPGAKLAGVLCTTPPLRPHLRAYGAWRAMRVAKAGPPTLRGELKELRDLPAGITRIAAAEVRAALPPDLAELLARTLRGGLFAELSWPALDDAVAELFPEGYLGAPTAAEEWPYLVVAYDRRAMVLDGSGVVLDHGLRVPARHLTLGFRYVDGELLVHWEAGDGLVHGYWHTRPDEVLELEGERPNRVYLSGPWRPPRISLETPGGGRMTGTAVIRRGEPRAPGGAELVSDGTAWWARLPSEDGPGWHRLDPRTGRAARPGMPGFFAEPGAAFLGGFLAPFPGFGSTPVGAVVDGLVGQRTVRLPDGTARGEDLAGNATPALAGYDTLWPLRVPGDDLPRALARVGEGDRATYRLIGPDGFVLADTARPGTLNKGFRLPPAHYWVYVRPRDPRGSQALRRAGRELAERLLEGPEETTVERVRAALPEVGDTALIEAVAGVVVAVADLAPDLEETRRSVASVLGPPVPVPAPAPLAERPSSPQDIDVFRAVDGLREDQSGRWFGRPTTETAHLLWKLAGLRAGVYEGHDGAGGVPRVELPVQDLDLVRVPEALAAFTLLAVSGIVPEKIRETLRELLALLDGAGLAAAEPDAWRLFRLRPKGDAGSSNLRRGYQGPDGAFFAVVGQERGDRTAPEEFWAVCHDPSGAFDPPGEFEVLRVLPYAEGTADVPVAAALAVLGARGPAPWRTGPAAEFARLTGVTPTMAGLVVSGLIGLSASTHSALPDEVRKTLGLKVAETAAAQAHLRTLPGKVRRALVGALLPAEPALLWSRGPDVAAAAEVWNRAVPRRTTVPEHLLVEADKVFGSEAGAHGHLRAVLDPAGSPHLSRDLEFTPRGYGFEPAEREGFTAGVLASSVRTLAWLAHRLPAGDRLRALLPEGLAAVRERLAHPGLVLGLPDEIDTADFGKAAGAPDEEGDGWARYGAVLLKTGVSRYRPGILAARLAEDPADLRLPLLRRAPDLPHAAEIAFRTARDECFAALLTDPGDPAEGGRLKDGTWYPQDPSRSAPEVVAEAAERFGISPDAAAVYLMLLAMPDPTDRDTARWTGWTPARLREARTELAATDLVTMARRPKAGRMLFLPCPWPEARAPRIPMETWKHDLHPFSARGTAPLTAVVPTEPAPDLYRRAWRRITEGDLPRFEAEIPRRPPTG</sequence>
<name>A0A3N1D803_9ACTN</name>
<keyword evidence="2" id="KW-1185">Reference proteome</keyword>
<evidence type="ECO:0000313" key="2">
    <source>
        <dbReference type="Proteomes" id="UP000272400"/>
    </source>
</evidence>
<dbReference type="EMBL" id="RJKE01000001">
    <property type="protein sequence ID" value="ROO89645.1"/>
    <property type="molecule type" value="Genomic_DNA"/>
</dbReference>
<dbReference type="Proteomes" id="UP000272400">
    <property type="component" value="Unassembled WGS sequence"/>
</dbReference>
<accession>A0A3N1D803</accession>
<evidence type="ECO:0000313" key="1">
    <source>
        <dbReference type="EMBL" id="ROO89645.1"/>
    </source>
</evidence>
<dbReference type="RefSeq" id="WP_123668707.1">
    <property type="nucleotide sequence ID" value="NZ_RJKE01000001.1"/>
</dbReference>
<comment type="caution">
    <text evidence="1">The sequence shown here is derived from an EMBL/GenBank/DDBJ whole genome shotgun (WGS) entry which is preliminary data.</text>
</comment>
<gene>
    <name evidence="1" type="ORF">EDD29_7350</name>
</gene>
<evidence type="ECO:0008006" key="3">
    <source>
        <dbReference type="Google" id="ProtNLM"/>
    </source>
</evidence>
<dbReference type="OrthoDB" id="218750at2"/>
<proteinExistence type="predicted"/>